<evidence type="ECO:0000256" key="3">
    <source>
        <dbReference type="ARBA" id="ARBA00022771"/>
    </source>
</evidence>
<gene>
    <name evidence="9" type="ORF">E3E15_03190</name>
</gene>
<evidence type="ECO:0000256" key="6">
    <source>
        <dbReference type="ARBA" id="ARBA00023163"/>
    </source>
</evidence>
<reference evidence="9 10" key="1">
    <citation type="submission" date="2019-03" db="EMBL/GenBank/DDBJ databases">
        <title>Complete Genome Sequence of Allofrancisella frigidaquae Strain SYSU 10HL1970 Isolated from Water-Cooling Systems in China.</title>
        <authorList>
            <person name="Ohrman C."/>
            <person name="Uneklint I."/>
            <person name="Sjodin A."/>
        </authorList>
    </citation>
    <scope>NUCLEOTIDE SEQUENCE [LARGE SCALE GENOMIC DNA]</scope>
    <source>
        <strain evidence="9 10">SYSU 10HL1970</strain>
    </source>
</reference>
<dbReference type="KEGG" id="afri:E3E15_03190"/>
<dbReference type="GO" id="GO:0000981">
    <property type="term" value="F:DNA-binding transcription factor activity, RNA polymerase II-specific"/>
    <property type="evidence" value="ECO:0007669"/>
    <property type="project" value="TreeGrafter"/>
</dbReference>
<dbReference type="SUPFAM" id="SSF57667">
    <property type="entry name" value="beta-beta-alpha zinc fingers"/>
    <property type="match status" value="1"/>
</dbReference>
<evidence type="ECO:0000259" key="8">
    <source>
        <dbReference type="PROSITE" id="PS50157"/>
    </source>
</evidence>
<keyword evidence="10" id="KW-1185">Reference proteome</keyword>
<protein>
    <recommendedName>
        <fullName evidence="8">C2H2-type domain-containing protein</fullName>
    </recommendedName>
</protein>
<keyword evidence="1" id="KW-0479">Metal-binding</keyword>
<keyword evidence="6" id="KW-0804">Transcription</keyword>
<dbReference type="PANTHER" id="PTHR23235:SF120">
    <property type="entry name" value="KRUPPEL-LIKE FACTOR 15"/>
    <property type="match status" value="1"/>
</dbReference>
<keyword evidence="5" id="KW-0805">Transcription regulation</keyword>
<dbReference type="SMART" id="SM00355">
    <property type="entry name" value="ZnF_C2H2"/>
    <property type="match status" value="2"/>
</dbReference>
<organism evidence="9 10">
    <name type="scientific">Allofrancisella frigidaquae</name>
    <dbReference type="NCBI Taxonomy" id="1085644"/>
    <lineage>
        <taxon>Bacteria</taxon>
        <taxon>Pseudomonadati</taxon>
        <taxon>Pseudomonadota</taxon>
        <taxon>Gammaproteobacteria</taxon>
        <taxon>Thiotrichales</taxon>
        <taxon>Francisellaceae</taxon>
        <taxon>Allofrancisella</taxon>
    </lineage>
</organism>
<dbReference type="GO" id="GO:0000978">
    <property type="term" value="F:RNA polymerase II cis-regulatory region sequence-specific DNA binding"/>
    <property type="evidence" value="ECO:0007669"/>
    <property type="project" value="TreeGrafter"/>
</dbReference>
<dbReference type="PANTHER" id="PTHR23235">
    <property type="entry name" value="KRUEPPEL-LIKE TRANSCRIPTION FACTOR"/>
    <property type="match status" value="1"/>
</dbReference>
<dbReference type="FunFam" id="3.30.160.60:FF:000032">
    <property type="entry name" value="Krueppel-like factor 4"/>
    <property type="match status" value="1"/>
</dbReference>
<evidence type="ECO:0000256" key="2">
    <source>
        <dbReference type="ARBA" id="ARBA00022737"/>
    </source>
</evidence>
<dbReference type="Pfam" id="PF00096">
    <property type="entry name" value="zf-C2H2"/>
    <property type="match status" value="1"/>
</dbReference>
<evidence type="ECO:0000256" key="4">
    <source>
        <dbReference type="ARBA" id="ARBA00022833"/>
    </source>
</evidence>
<evidence type="ECO:0000313" key="9">
    <source>
        <dbReference type="EMBL" id="QIV95276.1"/>
    </source>
</evidence>
<dbReference type="Gene3D" id="3.30.160.60">
    <property type="entry name" value="Classic Zinc Finger"/>
    <property type="match status" value="2"/>
</dbReference>
<keyword evidence="2" id="KW-0677">Repeat</keyword>
<keyword evidence="4" id="KW-0862">Zinc</keyword>
<feature type="domain" description="C2H2-type" evidence="8">
    <location>
        <begin position="40"/>
        <end position="65"/>
    </location>
</feature>
<feature type="domain" description="C2H2-type" evidence="8">
    <location>
        <begin position="10"/>
        <end position="39"/>
    </location>
</feature>
<evidence type="ECO:0000256" key="7">
    <source>
        <dbReference type="PROSITE-ProRule" id="PRU00042"/>
    </source>
</evidence>
<evidence type="ECO:0000256" key="5">
    <source>
        <dbReference type="ARBA" id="ARBA00023015"/>
    </source>
</evidence>
<accession>A0A6M3I071</accession>
<dbReference type="PROSITE" id="PS50157">
    <property type="entry name" value="ZINC_FINGER_C2H2_2"/>
    <property type="match status" value="2"/>
</dbReference>
<evidence type="ECO:0000256" key="1">
    <source>
        <dbReference type="ARBA" id="ARBA00022723"/>
    </source>
</evidence>
<proteinExistence type="predicted"/>
<sequence length="65" mass="7578">MCGHIQGEKYECDFEGCDYYTIRPGVLIRHKRKHTGERPYVCEVCNLTFTRSGALKHHRESLHGL</sequence>
<evidence type="ECO:0000313" key="10">
    <source>
        <dbReference type="Proteomes" id="UP000503320"/>
    </source>
</evidence>
<dbReference type="PROSITE" id="PS00028">
    <property type="entry name" value="ZINC_FINGER_C2H2_1"/>
    <property type="match status" value="1"/>
</dbReference>
<dbReference type="InterPro" id="IPR013087">
    <property type="entry name" value="Znf_C2H2_type"/>
</dbReference>
<dbReference type="GO" id="GO:0008270">
    <property type="term" value="F:zinc ion binding"/>
    <property type="evidence" value="ECO:0007669"/>
    <property type="project" value="UniProtKB-KW"/>
</dbReference>
<dbReference type="Proteomes" id="UP000503320">
    <property type="component" value="Chromosome"/>
</dbReference>
<dbReference type="AlphaFoldDB" id="A0A6M3I071"/>
<name>A0A6M3I071_9GAMM</name>
<keyword evidence="3 7" id="KW-0863">Zinc-finger</keyword>
<dbReference type="InterPro" id="IPR036236">
    <property type="entry name" value="Znf_C2H2_sf"/>
</dbReference>
<dbReference type="EMBL" id="CP038017">
    <property type="protein sequence ID" value="QIV95276.1"/>
    <property type="molecule type" value="Genomic_DNA"/>
</dbReference>